<accession>A0A1W2DYS2</accession>
<evidence type="ECO:0000313" key="9">
    <source>
        <dbReference type="EMBL" id="SMD02589.1"/>
    </source>
</evidence>
<keyword evidence="5 7" id="KW-1133">Transmembrane helix</keyword>
<feature type="domain" description="TRAP C4-dicarboxylate transport system permease DctM subunit" evidence="8">
    <location>
        <begin position="10"/>
        <end position="438"/>
    </location>
</feature>
<feature type="transmembrane region" description="Helical" evidence="7">
    <location>
        <begin position="91"/>
        <end position="116"/>
    </location>
</feature>
<dbReference type="InterPro" id="IPR004681">
    <property type="entry name" value="TRAP_DctM"/>
</dbReference>
<feature type="transmembrane region" description="Helical" evidence="7">
    <location>
        <begin position="291"/>
        <end position="314"/>
    </location>
</feature>
<dbReference type="Proteomes" id="UP000192656">
    <property type="component" value="Unassembled WGS sequence"/>
</dbReference>
<evidence type="ECO:0000256" key="2">
    <source>
        <dbReference type="ARBA" id="ARBA00022475"/>
    </source>
</evidence>
<protein>
    <recommendedName>
        <fullName evidence="7">TRAP transporter large permease protein</fullName>
    </recommendedName>
</protein>
<evidence type="ECO:0000259" key="8">
    <source>
        <dbReference type="Pfam" id="PF06808"/>
    </source>
</evidence>
<name>A0A1W2DYS2_9HYPH</name>
<comment type="subunit">
    <text evidence="7">The complex comprises the extracytoplasmic solute receptor protein and the two transmembrane proteins.</text>
</comment>
<dbReference type="InterPro" id="IPR010656">
    <property type="entry name" value="DctM"/>
</dbReference>
<feature type="transmembrane region" description="Helical" evidence="7">
    <location>
        <begin position="237"/>
        <end position="255"/>
    </location>
</feature>
<proteinExistence type="inferred from homology"/>
<dbReference type="PANTHER" id="PTHR33362">
    <property type="entry name" value="SIALIC ACID TRAP TRANSPORTER PERMEASE PROTEIN SIAT-RELATED"/>
    <property type="match status" value="1"/>
</dbReference>
<keyword evidence="6 7" id="KW-0472">Membrane</keyword>
<feature type="transmembrane region" description="Helical" evidence="7">
    <location>
        <begin position="334"/>
        <end position="363"/>
    </location>
</feature>
<evidence type="ECO:0000256" key="7">
    <source>
        <dbReference type="RuleBase" id="RU369079"/>
    </source>
</evidence>
<dbReference type="Pfam" id="PF06808">
    <property type="entry name" value="DctM"/>
    <property type="match status" value="1"/>
</dbReference>
<keyword evidence="2" id="KW-1003">Cell membrane</keyword>
<feature type="transmembrane region" description="Helical" evidence="7">
    <location>
        <begin position="137"/>
        <end position="161"/>
    </location>
</feature>
<evidence type="ECO:0000313" key="10">
    <source>
        <dbReference type="Proteomes" id="UP000192656"/>
    </source>
</evidence>
<reference evidence="9 10" key="1">
    <citation type="submission" date="2017-04" db="EMBL/GenBank/DDBJ databases">
        <authorList>
            <person name="Afonso C.L."/>
            <person name="Miller P.J."/>
            <person name="Scott M.A."/>
            <person name="Spackman E."/>
            <person name="Goraichik I."/>
            <person name="Dimitrov K.M."/>
            <person name="Suarez D.L."/>
            <person name="Swayne D.E."/>
        </authorList>
    </citation>
    <scope>NUCLEOTIDE SEQUENCE [LARGE SCALE GENOMIC DNA]</scope>
    <source>
        <strain evidence="9 10">CGMCC 1.10972</strain>
    </source>
</reference>
<sequence>MLVASLMFPALFALVLAGIPIAFSLALVAAAAGFARFGMLAPAQLYGSFYSASTNFILAAIPMFVLMGAILERSGIAERLFKVMQLWMARLPNGLAIATIAMGAVFAAAAGVVGAVEVMIGMMAIPAMQRMRYDNSLIAGTICAGGSLGTMIPPSVIAVMYASLAQMSVGELLAGMMLPGLLMVALFVVYILVDGSIARRRQPVSLGASALETGSAGADELLDVSLADKLKLTATSLAPIIALIVAVLGSLLAGIASPTEAAAVGAVGALILSIAYRRFSFAMLRESLHITVRISAMILLIVAAGTMFMGTFAANGGSSLIRSAVAGAGLGEAGMIVFFLLIVFLLGFVLDWTANVLICVPLFTPFIRSAGIDPVWFGTLVIIVIQTSYLTPPMASSIFYLKSIAPSDMTYGQMCRGVVPFILLQVATLLIVALFPALATWLPSQIVGF</sequence>
<dbReference type="PANTHER" id="PTHR33362:SF7">
    <property type="entry name" value="SLL1103 PROTEIN"/>
    <property type="match status" value="1"/>
</dbReference>
<evidence type="ECO:0000256" key="1">
    <source>
        <dbReference type="ARBA" id="ARBA00004429"/>
    </source>
</evidence>
<keyword evidence="7" id="KW-0813">Transport</keyword>
<feature type="transmembrane region" description="Helical" evidence="7">
    <location>
        <begin position="47"/>
        <end position="71"/>
    </location>
</feature>
<dbReference type="EMBL" id="FWXR01000019">
    <property type="protein sequence ID" value="SMD02589.1"/>
    <property type="molecule type" value="Genomic_DNA"/>
</dbReference>
<feature type="transmembrane region" description="Helical" evidence="7">
    <location>
        <begin position="6"/>
        <end position="35"/>
    </location>
</feature>
<dbReference type="RefSeq" id="WP_170923341.1">
    <property type="nucleotide sequence ID" value="NZ_FWXR01000019.1"/>
</dbReference>
<keyword evidence="10" id="KW-1185">Reference proteome</keyword>
<dbReference type="AlphaFoldDB" id="A0A1W2DYS2"/>
<keyword evidence="4 7" id="KW-0812">Transmembrane</keyword>
<feature type="transmembrane region" description="Helical" evidence="7">
    <location>
        <begin position="421"/>
        <end position="442"/>
    </location>
</feature>
<comment type="similarity">
    <text evidence="7">Belongs to the TRAP transporter large permease family.</text>
</comment>
<evidence type="ECO:0000256" key="4">
    <source>
        <dbReference type="ARBA" id="ARBA00022692"/>
    </source>
</evidence>
<organism evidence="9 10">
    <name type="scientific">Fulvimarina manganoxydans</name>
    <dbReference type="NCBI Taxonomy" id="937218"/>
    <lineage>
        <taxon>Bacteria</taxon>
        <taxon>Pseudomonadati</taxon>
        <taxon>Pseudomonadota</taxon>
        <taxon>Alphaproteobacteria</taxon>
        <taxon>Hyphomicrobiales</taxon>
        <taxon>Aurantimonadaceae</taxon>
        <taxon>Fulvimarina</taxon>
    </lineage>
</organism>
<evidence type="ECO:0000256" key="3">
    <source>
        <dbReference type="ARBA" id="ARBA00022519"/>
    </source>
</evidence>
<dbReference type="STRING" id="937218.SAMN06297251_11919"/>
<keyword evidence="3 7" id="KW-0997">Cell inner membrane</keyword>
<gene>
    <name evidence="9" type="ORF">SAMN06297251_11919</name>
</gene>
<feature type="transmembrane region" description="Helical" evidence="7">
    <location>
        <begin position="173"/>
        <end position="193"/>
    </location>
</feature>
<comment type="subcellular location">
    <subcellularLocation>
        <location evidence="1 7">Cell inner membrane</location>
        <topology evidence="1 7">Multi-pass membrane protein</topology>
    </subcellularLocation>
</comment>
<feature type="transmembrane region" description="Helical" evidence="7">
    <location>
        <begin position="261"/>
        <end position="279"/>
    </location>
</feature>
<dbReference type="GO" id="GO:0005886">
    <property type="term" value="C:plasma membrane"/>
    <property type="evidence" value="ECO:0007669"/>
    <property type="project" value="UniProtKB-SubCell"/>
</dbReference>
<dbReference type="NCBIfam" id="TIGR00786">
    <property type="entry name" value="dctM"/>
    <property type="match status" value="1"/>
</dbReference>
<evidence type="ECO:0000256" key="5">
    <source>
        <dbReference type="ARBA" id="ARBA00022989"/>
    </source>
</evidence>
<comment type="function">
    <text evidence="7">Part of the tripartite ATP-independent periplasmic (TRAP) transport system.</text>
</comment>
<dbReference type="GO" id="GO:0022857">
    <property type="term" value="F:transmembrane transporter activity"/>
    <property type="evidence" value="ECO:0007669"/>
    <property type="project" value="UniProtKB-UniRule"/>
</dbReference>
<feature type="transmembrane region" description="Helical" evidence="7">
    <location>
        <begin position="375"/>
        <end position="401"/>
    </location>
</feature>
<evidence type="ECO:0000256" key="6">
    <source>
        <dbReference type="ARBA" id="ARBA00023136"/>
    </source>
</evidence>